<comment type="caution">
    <text evidence="3">The sequence shown here is derived from an EMBL/GenBank/DDBJ whole genome shotgun (WGS) entry which is preliminary data.</text>
</comment>
<feature type="compositionally biased region" description="Basic and acidic residues" evidence="1">
    <location>
        <begin position="204"/>
        <end position="219"/>
    </location>
</feature>
<feature type="compositionally biased region" description="Basic and acidic residues" evidence="1">
    <location>
        <begin position="82"/>
        <end position="97"/>
    </location>
</feature>
<feature type="compositionally biased region" description="Low complexity" evidence="1">
    <location>
        <begin position="184"/>
        <end position="196"/>
    </location>
</feature>
<evidence type="ECO:0000256" key="1">
    <source>
        <dbReference type="SAM" id="MobiDB-lite"/>
    </source>
</evidence>
<feature type="compositionally biased region" description="Acidic residues" evidence="1">
    <location>
        <begin position="259"/>
        <end position="269"/>
    </location>
</feature>
<dbReference type="InterPro" id="IPR001005">
    <property type="entry name" value="SANT/Myb"/>
</dbReference>
<proteinExistence type="predicted"/>
<dbReference type="Proteomes" id="UP001172684">
    <property type="component" value="Unassembled WGS sequence"/>
</dbReference>
<feature type="compositionally biased region" description="Basic and acidic residues" evidence="1">
    <location>
        <begin position="366"/>
        <end position="376"/>
    </location>
</feature>
<organism evidence="3 4">
    <name type="scientific">Coniosporium apollinis</name>
    <dbReference type="NCBI Taxonomy" id="61459"/>
    <lineage>
        <taxon>Eukaryota</taxon>
        <taxon>Fungi</taxon>
        <taxon>Dikarya</taxon>
        <taxon>Ascomycota</taxon>
        <taxon>Pezizomycotina</taxon>
        <taxon>Dothideomycetes</taxon>
        <taxon>Dothideomycetes incertae sedis</taxon>
        <taxon>Coniosporium</taxon>
    </lineage>
</organism>
<feature type="domain" description="Myb-like" evidence="2">
    <location>
        <begin position="29"/>
        <end position="84"/>
    </location>
</feature>
<dbReference type="SMART" id="SM00717">
    <property type="entry name" value="SANT"/>
    <property type="match status" value="2"/>
</dbReference>
<feature type="region of interest" description="Disordered" evidence="1">
    <location>
        <begin position="237"/>
        <end position="276"/>
    </location>
</feature>
<dbReference type="CDD" id="cd00167">
    <property type="entry name" value="SANT"/>
    <property type="match status" value="1"/>
</dbReference>
<reference evidence="3" key="1">
    <citation type="submission" date="2022-10" db="EMBL/GenBank/DDBJ databases">
        <title>Culturing micro-colonial fungi from biological soil crusts in the Mojave desert and describing Neophaeococcomyces mojavensis, and introducing the new genera and species Taxawa tesnikishii.</title>
        <authorList>
            <person name="Kurbessoian T."/>
            <person name="Stajich J.E."/>
        </authorList>
    </citation>
    <scope>NUCLEOTIDE SEQUENCE</scope>
    <source>
        <strain evidence="3">TK_1</strain>
    </source>
</reference>
<feature type="domain" description="Myb-like" evidence="2">
    <location>
        <begin position="121"/>
        <end position="176"/>
    </location>
</feature>
<sequence>MPSLKLKMSASSTQQDVHEEVSVSLPPFGFTGWTFEEVDLLIKLCKENKTLIYDDISQLFNAATTGQQRTGADIRHKLLYKPRNDLRSNHEPHLARPEEEEEDDDQDSASEAEDESQPTVGVGKWSAKDENLVMRLFAEYKDLSYTKVTQLFNAQTTGPQRTMGSVRQKFLYGKKKSGSRKTRATGTKPKQAAKPTKPAPIPRKPKEAGDGEVIGHDASGKPIAAVVVDGKTIGYGAAAASGVPPAKTGRPKKQSVAKDEEDSEADDEDRPSSMALSLSIGKLVVLTESATNKTTARTPITPLIPAASQQPAGRPKKKAPEETQEARTLAGDLIQKNISGWTTYEAGKDKNDTEDEYDAGWESDNTEPRPDDTDEE</sequence>
<feature type="compositionally biased region" description="Acidic residues" evidence="1">
    <location>
        <begin position="352"/>
        <end position="365"/>
    </location>
</feature>
<gene>
    <name evidence="3" type="ORF">H2201_002182</name>
</gene>
<protein>
    <recommendedName>
        <fullName evidence="2">Myb-like domain-containing protein</fullName>
    </recommendedName>
</protein>
<feature type="region of interest" description="Disordered" evidence="1">
    <location>
        <begin position="172"/>
        <end position="220"/>
    </location>
</feature>
<feature type="region of interest" description="Disordered" evidence="1">
    <location>
        <begin position="290"/>
        <end position="376"/>
    </location>
</feature>
<dbReference type="EMBL" id="JAPDRL010000011">
    <property type="protein sequence ID" value="KAJ9667647.1"/>
    <property type="molecule type" value="Genomic_DNA"/>
</dbReference>
<feature type="compositionally biased region" description="Basic residues" evidence="1">
    <location>
        <begin position="172"/>
        <end position="183"/>
    </location>
</feature>
<evidence type="ECO:0000313" key="3">
    <source>
        <dbReference type="EMBL" id="KAJ9667647.1"/>
    </source>
</evidence>
<keyword evidence="4" id="KW-1185">Reference proteome</keyword>
<accession>A0ABQ9NZS9</accession>
<evidence type="ECO:0000313" key="4">
    <source>
        <dbReference type="Proteomes" id="UP001172684"/>
    </source>
</evidence>
<name>A0ABQ9NZS9_9PEZI</name>
<feature type="compositionally biased region" description="Acidic residues" evidence="1">
    <location>
        <begin position="98"/>
        <end position="116"/>
    </location>
</feature>
<feature type="region of interest" description="Disordered" evidence="1">
    <location>
        <begin position="82"/>
        <end position="124"/>
    </location>
</feature>
<evidence type="ECO:0000259" key="2">
    <source>
        <dbReference type="SMART" id="SM00717"/>
    </source>
</evidence>